<feature type="domain" description="Fibronectin type-III" evidence="2">
    <location>
        <begin position="541"/>
        <end position="634"/>
    </location>
</feature>
<dbReference type="InterPro" id="IPR013783">
    <property type="entry name" value="Ig-like_fold"/>
</dbReference>
<keyword evidence="3" id="KW-0378">Hydrolase</keyword>
<keyword evidence="1" id="KW-0732">Signal</keyword>
<dbReference type="InterPro" id="IPR008757">
    <property type="entry name" value="Peptidase_M6-like_domain"/>
</dbReference>
<evidence type="ECO:0000313" key="4">
    <source>
        <dbReference type="Proteomes" id="UP000714420"/>
    </source>
</evidence>
<dbReference type="Gene3D" id="2.60.40.10">
    <property type="entry name" value="Immunoglobulins"/>
    <property type="match status" value="1"/>
</dbReference>
<comment type="caution">
    <text evidence="3">The sequence shown here is derived from an EMBL/GenBank/DDBJ whole genome shotgun (WGS) entry which is preliminary data.</text>
</comment>
<evidence type="ECO:0000313" key="3">
    <source>
        <dbReference type="EMBL" id="NPD93084.1"/>
    </source>
</evidence>
<protein>
    <submittedName>
        <fullName evidence="3">M6 family metalloprotease domain-containing protein</fullName>
    </submittedName>
</protein>
<evidence type="ECO:0000259" key="2">
    <source>
        <dbReference type="PROSITE" id="PS50853"/>
    </source>
</evidence>
<dbReference type="Proteomes" id="UP000714420">
    <property type="component" value="Unassembled WGS sequence"/>
</dbReference>
<dbReference type="RefSeq" id="WP_172277056.1">
    <property type="nucleotide sequence ID" value="NZ_CASGMU010000019.1"/>
</dbReference>
<dbReference type="CDD" id="cd00063">
    <property type="entry name" value="FN3"/>
    <property type="match status" value="1"/>
</dbReference>
<gene>
    <name evidence="3" type="ORF">HPS56_12205</name>
</gene>
<keyword evidence="3" id="KW-0645">Protease</keyword>
<organism evidence="3 4">
    <name type="scientific">Xylanibacter muris</name>
    <dbReference type="NCBI Taxonomy" id="2736290"/>
    <lineage>
        <taxon>Bacteria</taxon>
        <taxon>Pseudomonadati</taxon>
        <taxon>Bacteroidota</taxon>
        <taxon>Bacteroidia</taxon>
        <taxon>Bacteroidales</taxon>
        <taxon>Prevotellaceae</taxon>
        <taxon>Xylanibacter</taxon>
    </lineage>
</organism>
<dbReference type="Pfam" id="PF00041">
    <property type="entry name" value="fn3"/>
    <property type="match status" value="1"/>
</dbReference>
<reference evidence="3 4" key="1">
    <citation type="submission" date="2020-05" db="EMBL/GenBank/DDBJ databases">
        <title>Distinct polysaccharide utilization as determinants for interspecies competition between intestinal Prevotella spp.</title>
        <authorList>
            <person name="Galvez E.J.C."/>
            <person name="Iljazovic A."/>
            <person name="Strowig T."/>
        </authorList>
    </citation>
    <scope>NUCLEOTIDE SEQUENCE [LARGE SCALE GENOMIC DNA]</scope>
    <source>
        <strain evidence="3 4">PMUR</strain>
    </source>
</reference>
<dbReference type="SMART" id="SM00060">
    <property type="entry name" value="FN3"/>
    <property type="match status" value="2"/>
</dbReference>
<dbReference type="SUPFAM" id="SSF49265">
    <property type="entry name" value="Fibronectin type III"/>
    <property type="match status" value="1"/>
</dbReference>
<dbReference type="PANTHER" id="PTHR41775">
    <property type="entry name" value="SECRETED PROTEIN-RELATED"/>
    <property type="match status" value="1"/>
</dbReference>
<dbReference type="NCBIfam" id="TIGR03296">
    <property type="entry name" value="M6dom_TIGR03296"/>
    <property type="match status" value="1"/>
</dbReference>
<dbReference type="SUPFAM" id="SSF55486">
    <property type="entry name" value="Metalloproteases ('zincins'), catalytic domain"/>
    <property type="match status" value="1"/>
</dbReference>
<feature type="signal peptide" evidence="1">
    <location>
        <begin position="1"/>
        <end position="22"/>
    </location>
</feature>
<name>A0ABX2AQ26_9BACT</name>
<proteinExistence type="predicted"/>
<dbReference type="EMBL" id="JABKKF010000015">
    <property type="protein sequence ID" value="NPD93084.1"/>
    <property type="molecule type" value="Genomic_DNA"/>
</dbReference>
<keyword evidence="4" id="KW-1185">Reference proteome</keyword>
<dbReference type="PANTHER" id="PTHR41775:SF1">
    <property type="entry name" value="PEPTIDASE M6-LIKE DOMAIN-CONTAINING PROTEIN"/>
    <property type="match status" value="1"/>
</dbReference>
<dbReference type="GO" id="GO:0008237">
    <property type="term" value="F:metallopeptidase activity"/>
    <property type="evidence" value="ECO:0007669"/>
    <property type="project" value="UniProtKB-KW"/>
</dbReference>
<dbReference type="PROSITE" id="PS50853">
    <property type="entry name" value="FN3"/>
    <property type="match status" value="1"/>
</dbReference>
<sequence length="923" mass="103077">MKLRNFLLNMLTAVCIPQAAVAVPAFPYPIKVRQADGTFITIRLKGDERGHLAFTTDGYPLYQNPTTGNYEYAALENGRITGSGIIAADAQKRNTAAKSFLRSQNADKIMNAAMENRKSTIARKGAYPGKGKTSTNNKNSASRIRISDIPTTGDKPSLVILLEFNDVSFTRTGNNPKQFFCDMLNKEGYTNGNGANGSAADFYKYSSNGLYRPSFDVYGPVKLSGNQAYYGSPDDNESDNIKHLMEGFSEACKKLDGEIDFSKYDTDNDGYVDNIYFFYAGKGEADGGGTNTIWPHSALMEELTDIPLILDGVHISRYATSQEIDGSRPQYPVGIGTFVHEFGHVLGLPDLYDIFYGAFTFTPGTWDTMDSGSYNNNGNTPPAFSAYERFALGWQEPIELSSNISEPFTELPELNKSKKAYRISVNGKENEYFILENRQQKEWDEYIPWHGMLMWHIDEDQQVWNENTVNIQASHQRVDIVEADNKRTENSISGDPFPGTSNITEWTMTAWNETEPLGIDGISEENDTIRFMVSGLNYRITPPQLKISEVKDSSITIRWHKDIIAHKYIMNAYIVKNGERTPLNEYSNVVLYNDEEYTLDRLLPDTEYIITLSAERGSYSSEDASLSARTEKLAFEKRIVENLIVKNTGNNSFTAGWDIVDHADSYEVTLSLLSIDENNTTEMGYDFTDKDGGMPDSWKYKGGTYASVANYYGQAAPSLRFNQNGSYITFAYPDTKISALRFWTHHTTSFKGAIHIERYANGEWSNVKSLSSDELPNNAQILESTFDKSDSIRIRFERNAGTIYIDDIMLGCHPFIHTPLPEYNERNIGNVLEYTFNGLDMKNSYSLVVRARSGNSLSIASNPLTVGGGVSGPDGIEPITTGNNAPMEIFTISGSKVSSTGNMPDGIYIIRKGNTVKKVLKKE</sequence>
<keyword evidence="3" id="KW-0482">Metalloprotease</keyword>
<feature type="chain" id="PRO_5045382390" evidence="1">
    <location>
        <begin position="23"/>
        <end position="923"/>
    </location>
</feature>
<accession>A0ABX2AQ26</accession>
<dbReference type="InterPro" id="IPR036116">
    <property type="entry name" value="FN3_sf"/>
</dbReference>
<dbReference type="InterPro" id="IPR003961">
    <property type="entry name" value="FN3_dom"/>
</dbReference>
<dbReference type="Pfam" id="PF05547">
    <property type="entry name" value="Peptidase_M6"/>
    <property type="match status" value="1"/>
</dbReference>
<evidence type="ECO:0000256" key="1">
    <source>
        <dbReference type="SAM" id="SignalP"/>
    </source>
</evidence>